<dbReference type="Proteomes" id="UP000584374">
    <property type="component" value="Unassembled WGS sequence"/>
</dbReference>
<protein>
    <submittedName>
        <fullName evidence="1">Uncharacterized protein</fullName>
    </submittedName>
</protein>
<reference evidence="1 2" key="1">
    <citation type="submission" date="2020-08" db="EMBL/GenBank/DDBJ databases">
        <title>Sequencing the genomes of 1000 actinobacteria strains.</title>
        <authorList>
            <person name="Klenk H.-P."/>
        </authorList>
    </citation>
    <scope>NUCLEOTIDE SEQUENCE [LARGE SCALE GENOMIC DNA]</scope>
    <source>
        <strain evidence="1 2">DSM 45584</strain>
    </source>
</reference>
<organism evidence="1 2">
    <name type="scientific">Saccharopolyspora phatthalungensis</name>
    <dbReference type="NCBI Taxonomy" id="664693"/>
    <lineage>
        <taxon>Bacteria</taxon>
        <taxon>Bacillati</taxon>
        <taxon>Actinomycetota</taxon>
        <taxon>Actinomycetes</taxon>
        <taxon>Pseudonocardiales</taxon>
        <taxon>Pseudonocardiaceae</taxon>
        <taxon>Saccharopolyspora</taxon>
    </lineage>
</organism>
<dbReference type="AlphaFoldDB" id="A0A840QJX2"/>
<sequence>MDFAVIEELRKELIDAIEDDWVYFSELKTMIRDITGSADDLLRKAGEAAAQLVKDRAVFPGTLTEAEGFTPWPTGPDESAKRIEQEVADLIANGTEPEMGDLCWFDLPADAPQLR</sequence>
<dbReference type="RefSeq" id="WP_221468397.1">
    <property type="nucleotide sequence ID" value="NZ_JACHIW010000002.1"/>
</dbReference>
<name>A0A840QJX2_9PSEU</name>
<dbReference type="EMBL" id="JACHIW010000002">
    <property type="protein sequence ID" value="MBB5159728.1"/>
    <property type="molecule type" value="Genomic_DNA"/>
</dbReference>
<evidence type="ECO:0000313" key="1">
    <source>
        <dbReference type="EMBL" id="MBB5159728.1"/>
    </source>
</evidence>
<gene>
    <name evidence="1" type="ORF">BJ970_007327</name>
</gene>
<keyword evidence="2" id="KW-1185">Reference proteome</keyword>
<proteinExistence type="predicted"/>
<comment type="caution">
    <text evidence="1">The sequence shown here is derived from an EMBL/GenBank/DDBJ whole genome shotgun (WGS) entry which is preliminary data.</text>
</comment>
<accession>A0A840QJX2</accession>
<evidence type="ECO:0000313" key="2">
    <source>
        <dbReference type="Proteomes" id="UP000584374"/>
    </source>
</evidence>